<dbReference type="EMBL" id="JAUYVI010000005">
    <property type="protein sequence ID" value="MDQ7249108.1"/>
    <property type="molecule type" value="Genomic_DNA"/>
</dbReference>
<accession>A0ABU0YN09</accession>
<comment type="caution">
    <text evidence="1">The sequence shown here is derived from an EMBL/GenBank/DDBJ whole genome shotgun (WGS) entry which is preliminary data.</text>
</comment>
<dbReference type="Proteomes" id="UP001230156">
    <property type="component" value="Unassembled WGS sequence"/>
</dbReference>
<proteinExistence type="predicted"/>
<gene>
    <name evidence="1" type="ORF">Q8A70_15580</name>
</gene>
<organism evidence="1 2">
    <name type="scientific">Dongia sedimenti</name>
    <dbReference type="NCBI Taxonomy" id="3064282"/>
    <lineage>
        <taxon>Bacteria</taxon>
        <taxon>Pseudomonadati</taxon>
        <taxon>Pseudomonadota</taxon>
        <taxon>Alphaproteobacteria</taxon>
        <taxon>Rhodospirillales</taxon>
        <taxon>Dongiaceae</taxon>
        <taxon>Dongia</taxon>
    </lineage>
</organism>
<evidence type="ECO:0000313" key="2">
    <source>
        <dbReference type="Proteomes" id="UP001230156"/>
    </source>
</evidence>
<dbReference type="RefSeq" id="WP_379956750.1">
    <property type="nucleotide sequence ID" value="NZ_JAUYVI010000005.1"/>
</dbReference>
<evidence type="ECO:0000313" key="1">
    <source>
        <dbReference type="EMBL" id="MDQ7249108.1"/>
    </source>
</evidence>
<name>A0ABU0YN09_9PROT</name>
<reference evidence="2" key="1">
    <citation type="submission" date="2023-08" db="EMBL/GenBank/DDBJ databases">
        <title>Rhodospirillaceae gen. nov., a novel taxon isolated from the Yangtze River Yuezi River estuary sludge.</title>
        <authorList>
            <person name="Ruan L."/>
        </authorList>
    </citation>
    <scope>NUCLEOTIDE SEQUENCE [LARGE SCALE GENOMIC DNA]</scope>
    <source>
        <strain evidence="2">R-7</strain>
    </source>
</reference>
<sequence length="73" mass="8592">MSQTAATTRNATRAIAAMPQPTSLLARLFAAWRRRRQMRRDETWLQRQPDYLLRDIGIGRSEIEMTIRGGRYR</sequence>
<protein>
    <recommendedName>
        <fullName evidence="3">DUF1127 domain-containing protein</fullName>
    </recommendedName>
</protein>
<evidence type="ECO:0008006" key="3">
    <source>
        <dbReference type="Google" id="ProtNLM"/>
    </source>
</evidence>
<keyword evidence="2" id="KW-1185">Reference proteome</keyword>